<accession>A0ABS2U776</accession>
<proteinExistence type="predicted"/>
<protein>
    <recommendedName>
        <fullName evidence="1">RiboL-PSP-HEPN domain-containing protein</fullName>
    </recommendedName>
</protein>
<evidence type="ECO:0000313" key="2">
    <source>
        <dbReference type="EMBL" id="MBM9576210.1"/>
    </source>
</evidence>
<dbReference type="Pfam" id="PF18735">
    <property type="entry name" value="HEPN_RiboL-PSP"/>
    <property type="match status" value="1"/>
</dbReference>
<name>A0ABS2U776_9LEPT</name>
<dbReference type="EMBL" id="JAFFPU010000013">
    <property type="protein sequence ID" value="MBM9576210.1"/>
    <property type="molecule type" value="Genomic_DNA"/>
</dbReference>
<gene>
    <name evidence="2" type="ORF">JWG45_03495</name>
</gene>
<dbReference type="RefSeq" id="WP_205278401.1">
    <property type="nucleotide sequence ID" value="NZ_JAFFPU010000013.1"/>
</dbReference>
<reference evidence="2 3" key="1">
    <citation type="submission" date="2021-02" db="EMBL/GenBank/DDBJ databases">
        <title>Leptospira ainlahdjerensis sp. nov., Leptospira ainazelensis sp. nov., Leptospira abararensis sp. nov. and Leptospira chreensis sp. nov., four new species isolated from water sources in Algeria.</title>
        <authorList>
            <person name="Amara Korba A."/>
            <person name="Kainiu M."/>
            <person name="Vincent A.T."/>
            <person name="Mariet J.-F."/>
            <person name="Veyrier F.J."/>
            <person name="Goarant C."/>
            <person name="Picardeau M."/>
        </authorList>
    </citation>
    <scope>NUCLEOTIDE SEQUENCE [LARGE SCALE GENOMIC DNA]</scope>
    <source>
        <strain evidence="2 3">201903070</strain>
    </source>
</reference>
<dbReference type="Proteomes" id="UP000724686">
    <property type="component" value="Unassembled WGS sequence"/>
</dbReference>
<comment type="caution">
    <text evidence="2">The sequence shown here is derived from an EMBL/GenBank/DDBJ whole genome shotgun (WGS) entry which is preliminary data.</text>
</comment>
<feature type="domain" description="RiboL-PSP-HEPN" evidence="1">
    <location>
        <begin position="33"/>
        <end position="201"/>
    </location>
</feature>
<dbReference type="InterPro" id="IPR041519">
    <property type="entry name" value="HEPN_RiboL-PSP"/>
</dbReference>
<organism evidence="2 3">
    <name type="scientific">Leptospira ainlahdjerensis</name>
    <dbReference type="NCBI Taxonomy" id="2810033"/>
    <lineage>
        <taxon>Bacteria</taxon>
        <taxon>Pseudomonadati</taxon>
        <taxon>Spirochaetota</taxon>
        <taxon>Spirochaetia</taxon>
        <taxon>Leptospirales</taxon>
        <taxon>Leptospiraceae</taxon>
        <taxon>Leptospira</taxon>
    </lineage>
</organism>
<evidence type="ECO:0000259" key="1">
    <source>
        <dbReference type="Pfam" id="PF18735"/>
    </source>
</evidence>
<sequence>MASANQRHNARSLFDLNIQSAEDCLNLSKGLSAVRTTMNTDWLLRAAIVFIVSALDTYFHDKIKYSVGNYTLAKLPNALAKFQVSLSQLNEWQSAERKGNVLRNWVTEYYSVRPLQSQSAIAEALKLIGIEGFWDSIEKDSTKQKKLKDDFGALVKRRNQIAHEGDREASRGSGKKLRKITEEEIQSWIDWTKSFIHAVEKKHPT</sequence>
<evidence type="ECO:0000313" key="3">
    <source>
        <dbReference type="Proteomes" id="UP000724686"/>
    </source>
</evidence>
<keyword evidence="3" id="KW-1185">Reference proteome</keyword>